<protein>
    <recommendedName>
        <fullName evidence="10">O-acyltransferase</fullName>
    </recommendedName>
</protein>
<gene>
    <name evidence="13" type="ORF">CRM22_004487</name>
</gene>
<dbReference type="PANTHER" id="PTHR10408:SF7">
    <property type="entry name" value="DIACYLGLYCEROL O-ACYLTRANSFERASE 1"/>
    <property type="match status" value="1"/>
</dbReference>
<feature type="transmembrane region" description="Helical" evidence="12">
    <location>
        <begin position="94"/>
        <end position="113"/>
    </location>
</feature>
<evidence type="ECO:0000256" key="1">
    <source>
        <dbReference type="ARBA" id="ARBA00004477"/>
    </source>
</evidence>
<keyword evidence="5 12" id="KW-0812">Transmembrane</keyword>
<comment type="subcellular location">
    <subcellularLocation>
        <location evidence="1 10">Endoplasmic reticulum membrane</location>
        <topology evidence="1 10">Multi-pass membrane protein</topology>
    </subcellularLocation>
</comment>
<dbReference type="OrthoDB" id="10039049at2759"/>
<feature type="transmembrane region" description="Helical" evidence="12">
    <location>
        <begin position="460"/>
        <end position="478"/>
    </location>
</feature>
<evidence type="ECO:0000313" key="14">
    <source>
        <dbReference type="Proteomes" id="UP000308267"/>
    </source>
</evidence>
<evidence type="ECO:0000256" key="9">
    <source>
        <dbReference type="ARBA" id="ARBA00023315"/>
    </source>
</evidence>
<dbReference type="Proteomes" id="UP000308267">
    <property type="component" value="Unassembled WGS sequence"/>
</dbReference>
<keyword evidence="4 10" id="KW-0808">Transferase</keyword>
<comment type="pathway">
    <text evidence="2">Lipid metabolism.</text>
</comment>
<feature type="transmembrane region" description="Helical" evidence="12">
    <location>
        <begin position="154"/>
        <end position="176"/>
    </location>
</feature>
<evidence type="ECO:0000256" key="8">
    <source>
        <dbReference type="ARBA" id="ARBA00023136"/>
    </source>
</evidence>
<comment type="similarity">
    <text evidence="3 10">Belongs to the membrane-bound acyltransferase family. Sterol o-acyltransferase subfamily.</text>
</comment>
<evidence type="ECO:0000256" key="7">
    <source>
        <dbReference type="ARBA" id="ARBA00022989"/>
    </source>
</evidence>
<comment type="caution">
    <text evidence="13">The sequence shown here is derived from an EMBL/GenBank/DDBJ whole genome shotgun (WGS) entry which is preliminary data.</text>
</comment>
<keyword evidence="14" id="KW-1185">Reference proteome</keyword>
<evidence type="ECO:0000256" key="4">
    <source>
        <dbReference type="ARBA" id="ARBA00022679"/>
    </source>
</evidence>
<feature type="transmembrane region" description="Helical" evidence="12">
    <location>
        <begin position="51"/>
        <end position="68"/>
    </location>
</feature>
<keyword evidence="7 12" id="KW-1133">Transmembrane helix</keyword>
<organism evidence="13 14">
    <name type="scientific">Opisthorchis felineus</name>
    <dbReference type="NCBI Taxonomy" id="147828"/>
    <lineage>
        <taxon>Eukaryota</taxon>
        <taxon>Metazoa</taxon>
        <taxon>Spiralia</taxon>
        <taxon>Lophotrochozoa</taxon>
        <taxon>Platyhelminthes</taxon>
        <taxon>Trematoda</taxon>
        <taxon>Digenea</taxon>
        <taxon>Opisthorchiida</taxon>
        <taxon>Opisthorchiata</taxon>
        <taxon>Opisthorchiidae</taxon>
        <taxon>Opisthorchis</taxon>
    </lineage>
</organism>
<evidence type="ECO:0000256" key="3">
    <source>
        <dbReference type="ARBA" id="ARBA00009010"/>
    </source>
</evidence>
<feature type="active site" evidence="11">
    <location>
        <position position="543"/>
    </location>
</feature>
<evidence type="ECO:0000313" key="13">
    <source>
        <dbReference type="EMBL" id="TGZ67999.1"/>
    </source>
</evidence>
<dbReference type="EMBL" id="SJOL01006388">
    <property type="protein sequence ID" value="TGZ67999.1"/>
    <property type="molecule type" value="Genomic_DNA"/>
</dbReference>
<dbReference type="InterPro" id="IPR014371">
    <property type="entry name" value="Oat_ACAT_DAG_ARE"/>
</dbReference>
<feature type="transmembrane region" description="Helical" evidence="12">
    <location>
        <begin position="584"/>
        <end position="603"/>
    </location>
</feature>
<evidence type="ECO:0000256" key="2">
    <source>
        <dbReference type="ARBA" id="ARBA00005189"/>
    </source>
</evidence>
<evidence type="ECO:0000256" key="5">
    <source>
        <dbReference type="ARBA" id="ARBA00022692"/>
    </source>
</evidence>
<keyword evidence="6 10" id="KW-0256">Endoplasmic reticulum</keyword>
<evidence type="ECO:0000256" key="10">
    <source>
        <dbReference type="PIRNR" id="PIRNR000439"/>
    </source>
</evidence>
<proteinExistence type="inferred from homology"/>
<keyword evidence="8 10" id="KW-0472">Membrane</keyword>
<dbReference type="PANTHER" id="PTHR10408">
    <property type="entry name" value="STEROL O-ACYLTRANSFERASE"/>
    <property type="match status" value="1"/>
</dbReference>
<evidence type="ECO:0000256" key="12">
    <source>
        <dbReference type="SAM" id="Phobius"/>
    </source>
</evidence>
<keyword evidence="9 10" id="KW-0012">Acyltransferase</keyword>
<name>A0A4S2M193_OPIFE</name>
<evidence type="ECO:0000256" key="11">
    <source>
        <dbReference type="PIRSR" id="PIRSR000439-1"/>
    </source>
</evidence>
<accession>A0A4S2M193</accession>
<dbReference type="AlphaFoldDB" id="A0A4S2M193"/>
<dbReference type="GO" id="GO:0004144">
    <property type="term" value="F:diacylglycerol O-acyltransferase activity"/>
    <property type="evidence" value="ECO:0007669"/>
    <property type="project" value="TreeGrafter"/>
</dbReference>
<dbReference type="STRING" id="147828.A0A4S2M193"/>
<sequence>MRTTRALSHGNLADYEVMNEYHFKNSPDRPIHRSTQSLLTTTSGFNNFRGLLNWGAFLLLITTSRMALENIIKYGVVMDPTAWLRFILQTPDKYYALGLLLCCNLFIIAAWFLEYAVVQGMLHHNIAVGLGCVNLFCVLTFPTAIILTHDFNPLFSSPVLMVYTVLFLKLWSYLAVNRWCRLWRNQRMGAARAPLLAELQKRREVLESEKRTRRRSQGDLECPSHVDLASGRRDLEIENANVPTTPLTTQNSDGSQSVTDVRNRRVGQVVSPGKLEETANSKGSRFGLEGSKSPSCLAASFRRGLTSGGRMEAWLQKGLHMSSGNRLPVNRASMSVTDEYRTLLDTLELERHSLAPFPECIEVAFSGYITYPNNITLSNLYYFIFAPTLCYELNFPRTLTIRKAFLLKRLFELLFLTQLIFCLAQQWMLPTLRNSVAPISQSDFSQIVERCLKLAIPNHLIWLVFFYASFHSLFNAVGELMRFGDRFFYSDWWNAETVPAFWSKWNIPVHRFARRHIYLPLLGFGLTRPQAGIVVFFISAVLHEFLISIPLKMPHMWAFFGMLSQMPYAQLVKRLFPNGGAWGNVAVWMTLIIGQPLAMLFYFHDYYLVHYVTPETQQ</sequence>
<reference evidence="13 14" key="1">
    <citation type="journal article" date="2019" name="BMC Genomics">
        <title>New insights from Opisthorchis felineus genome: update on genomics of the epidemiologically important liver flukes.</title>
        <authorList>
            <person name="Ershov N.I."/>
            <person name="Mordvinov V.A."/>
            <person name="Prokhortchouk E.B."/>
            <person name="Pakharukova M.Y."/>
            <person name="Gunbin K.V."/>
            <person name="Ustyantsev K."/>
            <person name="Genaev M.A."/>
            <person name="Blinov A.G."/>
            <person name="Mazur A."/>
            <person name="Boulygina E."/>
            <person name="Tsygankova S."/>
            <person name="Khrameeva E."/>
            <person name="Chekanov N."/>
            <person name="Fan G."/>
            <person name="Xiao A."/>
            <person name="Zhang H."/>
            <person name="Xu X."/>
            <person name="Yang H."/>
            <person name="Solovyev V."/>
            <person name="Lee S.M."/>
            <person name="Liu X."/>
            <person name="Afonnikov D.A."/>
            <person name="Skryabin K.G."/>
        </authorList>
    </citation>
    <scope>NUCLEOTIDE SEQUENCE [LARGE SCALE GENOMIC DNA]</scope>
    <source>
        <strain evidence="13">AK-0245</strain>
        <tissue evidence="13">Whole organism</tissue>
    </source>
</reference>
<dbReference type="GO" id="GO:0005789">
    <property type="term" value="C:endoplasmic reticulum membrane"/>
    <property type="evidence" value="ECO:0007669"/>
    <property type="project" value="UniProtKB-SubCell"/>
</dbReference>
<dbReference type="InterPro" id="IPR004299">
    <property type="entry name" value="MBOAT_fam"/>
</dbReference>
<feature type="transmembrane region" description="Helical" evidence="12">
    <location>
        <begin position="125"/>
        <end position="148"/>
    </location>
</feature>
<evidence type="ECO:0000256" key="6">
    <source>
        <dbReference type="ARBA" id="ARBA00022824"/>
    </source>
</evidence>
<dbReference type="PIRSF" id="PIRSF000439">
    <property type="entry name" value="Oat_ACAT_DAG_ARE"/>
    <property type="match status" value="1"/>
</dbReference>
<feature type="transmembrane region" description="Helical" evidence="12">
    <location>
        <begin position="410"/>
        <end position="428"/>
    </location>
</feature>
<dbReference type="Pfam" id="PF03062">
    <property type="entry name" value="MBOAT"/>
    <property type="match status" value="1"/>
</dbReference>
<dbReference type="GO" id="GO:0019432">
    <property type="term" value="P:triglyceride biosynthetic process"/>
    <property type="evidence" value="ECO:0007669"/>
    <property type="project" value="TreeGrafter"/>
</dbReference>